<keyword evidence="3" id="KW-1185">Reference proteome</keyword>
<evidence type="ECO:0000313" key="3">
    <source>
        <dbReference type="Proteomes" id="UP000812270"/>
    </source>
</evidence>
<dbReference type="Pfam" id="PF07396">
    <property type="entry name" value="Porin_O_P"/>
    <property type="match status" value="1"/>
</dbReference>
<dbReference type="InterPro" id="IPR010870">
    <property type="entry name" value="Porin_O/P"/>
</dbReference>
<keyword evidence="1" id="KW-0732">Signal</keyword>
<organism evidence="2 3">
    <name type="scientific">Pinibacter aurantiacus</name>
    <dbReference type="NCBI Taxonomy" id="2851599"/>
    <lineage>
        <taxon>Bacteria</taxon>
        <taxon>Pseudomonadati</taxon>
        <taxon>Bacteroidota</taxon>
        <taxon>Chitinophagia</taxon>
        <taxon>Chitinophagales</taxon>
        <taxon>Chitinophagaceae</taxon>
        <taxon>Pinibacter</taxon>
    </lineage>
</organism>
<protein>
    <submittedName>
        <fullName evidence="2">OprO/OprP family phosphate-selective porin</fullName>
    </submittedName>
</protein>
<reference evidence="2" key="1">
    <citation type="submission" date="2021-06" db="EMBL/GenBank/DDBJ databases">
        <authorList>
            <person name="Huq M.A."/>
        </authorList>
    </citation>
    <scope>NUCLEOTIDE SEQUENCE</scope>
    <source>
        <strain evidence="2">MAH-26</strain>
    </source>
</reference>
<evidence type="ECO:0000256" key="1">
    <source>
        <dbReference type="SAM" id="SignalP"/>
    </source>
</evidence>
<evidence type="ECO:0000313" key="2">
    <source>
        <dbReference type="EMBL" id="MBV4356211.1"/>
    </source>
</evidence>
<dbReference type="EMBL" id="JAHSPG010000002">
    <property type="protein sequence ID" value="MBV4356211.1"/>
    <property type="molecule type" value="Genomic_DNA"/>
</dbReference>
<feature type="signal peptide" evidence="1">
    <location>
        <begin position="1"/>
        <end position="20"/>
    </location>
</feature>
<name>A0A9E2S5B2_9BACT</name>
<dbReference type="AlphaFoldDB" id="A0A9E2S5B2"/>
<accession>A0A9E2S5B2</accession>
<dbReference type="RefSeq" id="WP_217789773.1">
    <property type="nucleotide sequence ID" value="NZ_JAHSPG010000002.1"/>
</dbReference>
<comment type="caution">
    <text evidence="2">The sequence shown here is derived from an EMBL/GenBank/DDBJ whole genome shotgun (WGS) entry which is preliminary data.</text>
</comment>
<feature type="chain" id="PRO_5038780907" evidence="1">
    <location>
        <begin position="21"/>
        <end position="391"/>
    </location>
</feature>
<dbReference type="PROSITE" id="PS51257">
    <property type="entry name" value="PROKAR_LIPOPROTEIN"/>
    <property type="match status" value="1"/>
</dbReference>
<proteinExistence type="predicted"/>
<sequence>MKLKLLLIVAVFSACTQLTAQRQLDSTIKSTNPIIPIHKQNLLKNIDVIANMQWSLNNYFQDGKYQQSKFENDQFRLEIRGKITDRVSFRFRDRYTKVTEPGSLDNLSRSTDIASITINLAKKWDLTMGKMCADWGGYEFDANPIDIYEYNDIVEYSDNFLTGAMISYTANQQHQFTFQLMNSRTQTFEEIYDSIPGVTPSKFPVAANINWRGTMAGGKFQTIWSYSQFLEAQNRTMYYIALGNQLKLNKFLFQYDFKWSNEQLDRKGIVGSFVPKSILPYAPQNTRYVEHWLHVNFQPQKKLNFFIIGMVSNAYWYGNPDPNKDNHLRTAWGVIPGVEYFPFKDLDNLKFFCTYVGRFYKYSDYAKRTFGDVDTNTGRVSIGFICPLLIL</sequence>
<gene>
    <name evidence="2" type="ORF">KTO63_03560</name>
</gene>
<dbReference type="Proteomes" id="UP000812270">
    <property type="component" value="Unassembled WGS sequence"/>
</dbReference>